<evidence type="ECO:0000313" key="5">
    <source>
        <dbReference type="EMBL" id="JAS64874.1"/>
    </source>
</evidence>
<dbReference type="Pfam" id="PF00023">
    <property type="entry name" value="Ank"/>
    <property type="match status" value="1"/>
</dbReference>
<proteinExistence type="predicted"/>
<dbReference type="PROSITE" id="PS50088">
    <property type="entry name" value="ANK_REPEAT"/>
    <property type="match status" value="2"/>
</dbReference>
<gene>
    <name evidence="4" type="ORF">g.16198</name>
    <name evidence="5" type="ORF">g.16199</name>
</gene>
<dbReference type="PRINTS" id="PR01415">
    <property type="entry name" value="ANKYRIN"/>
</dbReference>
<organism evidence="5">
    <name type="scientific">Cuerna arida</name>
    <dbReference type="NCBI Taxonomy" id="1464854"/>
    <lineage>
        <taxon>Eukaryota</taxon>
        <taxon>Metazoa</taxon>
        <taxon>Ecdysozoa</taxon>
        <taxon>Arthropoda</taxon>
        <taxon>Hexapoda</taxon>
        <taxon>Insecta</taxon>
        <taxon>Pterygota</taxon>
        <taxon>Neoptera</taxon>
        <taxon>Paraneoptera</taxon>
        <taxon>Hemiptera</taxon>
        <taxon>Auchenorrhyncha</taxon>
        <taxon>Membracoidea</taxon>
        <taxon>Cicadellidae</taxon>
        <taxon>Cicadellinae</taxon>
        <taxon>Proconiini</taxon>
        <taxon>Cuerna</taxon>
    </lineage>
</organism>
<dbReference type="PROSITE" id="PS50297">
    <property type="entry name" value="ANK_REP_REGION"/>
    <property type="match status" value="2"/>
</dbReference>
<name>A0A1B6GR19_9HEMI</name>
<dbReference type="PANTHER" id="PTHR24198">
    <property type="entry name" value="ANKYRIN REPEAT AND PROTEIN KINASE DOMAIN-CONTAINING PROTEIN"/>
    <property type="match status" value="1"/>
</dbReference>
<protein>
    <submittedName>
        <fullName evidence="5">Uncharacterized protein</fullName>
    </submittedName>
</protein>
<dbReference type="EMBL" id="GECZ01020761">
    <property type="protein sequence ID" value="JAS49008.1"/>
    <property type="molecule type" value="Transcribed_RNA"/>
</dbReference>
<dbReference type="SUPFAM" id="SSF48403">
    <property type="entry name" value="Ankyrin repeat"/>
    <property type="match status" value="1"/>
</dbReference>
<dbReference type="AlphaFoldDB" id="A0A1B6GR19"/>
<keyword evidence="1" id="KW-0677">Repeat</keyword>
<sequence>MENDENGSSEDELRDLPVITKDDVRSSYVSGWDDDTEGVDEELNPLGSPNTEILWAAENGKTENILKLINENPSIVHVRDKDGYTPLHRASYNNHVEAVEMLIQNGANIAAKTEDGWQPLHSACKWNNVKCVAKLLAYGADVNALSDGDITPLHLAASNSYAKEVMELLLMHHDIKPDIKNQSNETAFEIAKRSGPHYKLFEIIEPCFQL</sequence>
<dbReference type="PANTHER" id="PTHR24198:SF165">
    <property type="entry name" value="ANKYRIN REPEAT-CONTAINING PROTEIN-RELATED"/>
    <property type="match status" value="1"/>
</dbReference>
<dbReference type="Pfam" id="PF12796">
    <property type="entry name" value="Ank_2"/>
    <property type="match status" value="1"/>
</dbReference>
<dbReference type="InterPro" id="IPR036770">
    <property type="entry name" value="Ankyrin_rpt-contain_sf"/>
</dbReference>
<keyword evidence="2 3" id="KW-0040">ANK repeat</keyword>
<dbReference type="InterPro" id="IPR002110">
    <property type="entry name" value="Ankyrin_rpt"/>
</dbReference>
<evidence type="ECO:0000313" key="4">
    <source>
        <dbReference type="EMBL" id="JAS49008.1"/>
    </source>
</evidence>
<accession>A0A1B6GR19</accession>
<dbReference type="Gene3D" id="1.25.40.20">
    <property type="entry name" value="Ankyrin repeat-containing domain"/>
    <property type="match status" value="2"/>
</dbReference>
<reference evidence="5" key="1">
    <citation type="submission" date="2015-11" db="EMBL/GenBank/DDBJ databases">
        <title>De novo transcriptome assembly of four potential Pierce s Disease insect vectors from Arizona vineyards.</title>
        <authorList>
            <person name="Tassone E.E."/>
        </authorList>
    </citation>
    <scope>NUCLEOTIDE SEQUENCE</scope>
</reference>
<feature type="repeat" description="ANK" evidence="3">
    <location>
        <begin position="115"/>
        <end position="147"/>
    </location>
</feature>
<feature type="repeat" description="ANK" evidence="3">
    <location>
        <begin position="82"/>
        <end position="114"/>
    </location>
</feature>
<evidence type="ECO:0000256" key="2">
    <source>
        <dbReference type="ARBA" id="ARBA00023043"/>
    </source>
</evidence>
<evidence type="ECO:0000256" key="3">
    <source>
        <dbReference type="PROSITE-ProRule" id="PRU00023"/>
    </source>
</evidence>
<evidence type="ECO:0000256" key="1">
    <source>
        <dbReference type="ARBA" id="ARBA00022737"/>
    </source>
</evidence>
<dbReference type="EMBL" id="GECZ01004895">
    <property type="protein sequence ID" value="JAS64874.1"/>
    <property type="molecule type" value="Transcribed_RNA"/>
</dbReference>
<dbReference type="SMART" id="SM00248">
    <property type="entry name" value="ANK"/>
    <property type="match status" value="4"/>
</dbReference>